<evidence type="ECO:0000256" key="11">
    <source>
        <dbReference type="ARBA" id="ARBA00040752"/>
    </source>
</evidence>
<evidence type="ECO:0000259" key="13">
    <source>
        <dbReference type="Pfam" id="PF03816"/>
    </source>
</evidence>
<dbReference type="GO" id="GO:0005886">
    <property type="term" value="C:plasma membrane"/>
    <property type="evidence" value="ECO:0007669"/>
    <property type="project" value="UniProtKB-SubCell"/>
</dbReference>
<dbReference type="InterPro" id="IPR004474">
    <property type="entry name" value="LytR_CpsA_psr"/>
</dbReference>
<keyword evidence="6 12" id="KW-1133">Transmembrane helix</keyword>
<gene>
    <name evidence="14" type="ORF">SAMN05421670_0747</name>
</gene>
<reference evidence="15" key="1">
    <citation type="submission" date="2016-10" db="EMBL/GenBank/DDBJ databases">
        <authorList>
            <person name="Varghese N."/>
            <person name="Submissions S."/>
        </authorList>
    </citation>
    <scope>NUCLEOTIDE SEQUENCE [LARGE SCALE GENOMIC DNA]</scope>
    <source>
        <strain evidence="15">DSM 11706</strain>
    </source>
</reference>
<accession>A0A1I5VBR1</accession>
<evidence type="ECO:0000256" key="3">
    <source>
        <dbReference type="ARBA" id="ARBA00022475"/>
    </source>
</evidence>
<dbReference type="InterPro" id="IPR050922">
    <property type="entry name" value="LytR/CpsA/Psr_CW_biosynth"/>
</dbReference>
<dbReference type="RefSeq" id="WP_093534302.1">
    <property type="nucleotide sequence ID" value="NZ_FOXU01000001.1"/>
</dbReference>
<comment type="function">
    <text evidence="10">Involved in SarA attenuation. Affects resistance to oxacillin and teicoplanin, as well as the synthesis of virulence factors.</text>
</comment>
<evidence type="ECO:0000256" key="12">
    <source>
        <dbReference type="SAM" id="Phobius"/>
    </source>
</evidence>
<keyword evidence="15" id="KW-1185">Reference proteome</keyword>
<keyword evidence="5" id="KW-0735">Signal-anchor</keyword>
<evidence type="ECO:0000313" key="14">
    <source>
        <dbReference type="EMBL" id="SFQ04949.1"/>
    </source>
</evidence>
<dbReference type="STRING" id="126156.SAMN05421670_0747"/>
<evidence type="ECO:0000313" key="15">
    <source>
        <dbReference type="Proteomes" id="UP000198734"/>
    </source>
</evidence>
<evidence type="ECO:0000256" key="7">
    <source>
        <dbReference type="ARBA" id="ARBA00023015"/>
    </source>
</evidence>
<evidence type="ECO:0000256" key="10">
    <source>
        <dbReference type="ARBA" id="ARBA00037178"/>
    </source>
</evidence>
<keyword evidence="4 12" id="KW-0812">Transmembrane</keyword>
<sequence>MEEELQQTSRRRRKRRPRVGRILFVIFLFLAVGIGIYTFTQYSSGYKFADTEQKEPMEFNGDELKKGDRENILVLGVDSRGEDQARTDTMMIFSWDKENNDVKVISFMRDIYADIPEHESYKLNTAFYLGKVQLLKDTMQGMFDLPIHHYALIDFSSFESLVDIIAPDGVPVNVEKDMSEKIGVTLKKGQQNLNGKELLGYARFRSDAEGDFGRVGRQQLVMEILKDELLSIENVPNLPKFIGATEGYIQTDYSRSDKTKRILDAVVSGKLEMEKLTIPVEGTYSFKNYSHAGSVIVLDKEMNKTAITEFLEK</sequence>
<dbReference type="Proteomes" id="UP000198734">
    <property type="component" value="Unassembled WGS sequence"/>
</dbReference>
<keyword evidence="8 12" id="KW-0472">Membrane</keyword>
<dbReference type="GO" id="GO:0071555">
    <property type="term" value="P:cell wall organization"/>
    <property type="evidence" value="ECO:0007669"/>
    <property type="project" value="UniProtKB-KW"/>
</dbReference>
<comment type="subcellular location">
    <subcellularLocation>
        <location evidence="1">Cell membrane</location>
        <topology evidence="1">Single-pass type II membrane protein</topology>
    </subcellularLocation>
</comment>
<evidence type="ECO:0000256" key="8">
    <source>
        <dbReference type="ARBA" id="ARBA00023136"/>
    </source>
</evidence>
<evidence type="ECO:0000256" key="5">
    <source>
        <dbReference type="ARBA" id="ARBA00022968"/>
    </source>
</evidence>
<dbReference type="AlphaFoldDB" id="A0A1I5VBR1"/>
<dbReference type="OrthoDB" id="9782542at2"/>
<organism evidence="14 15">
    <name type="scientific">Psychrobacillus psychrotolerans</name>
    <dbReference type="NCBI Taxonomy" id="126156"/>
    <lineage>
        <taxon>Bacteria</taxon>
        <taxon>Bacillati</taxon>
        <taxon>Bacillota</taxon>
        <taxon>Bacilli</taxon>
        <taxon>Bacillales</taxon>
        <taxon>Bacillaceae</taxon>
        <taxon>Psychrobacillus</taxon>
    </lineage>
</organism>
<keyword evidence="9" id="KW-0804">Transcription</keyword>
<protein>
    <recommendedName>
        <fullName evidence="11">Regulatory protein MsrR</fullName>
    </recommendedName>
</protein>
<feature type="transmembrane region" description="Helical" evidence="12">
    <location>
        <begin position="21"/>
        <end position="39"/>
    </location>
</feature>
<dbReference type="EMBL" id="FOXU01000001">
    <property type="protein sequence ID" value="SFQ04949.1"/>
    <property type="molecule type" value="Genomic_DNA"/>
</dbReference>
<dbReference type="PANTHER" id="PTHR33392">
    <property type="entry name" value="POLYISOPRENYL-TEICHOIC ACID--PEPTIDOGLYCAN TEICHOIC ACID TRANSFERASE TAGU"/>
    <property type="match status" value="1"/>
</dbReference>
<name>A0A1I5VBR1_9BACI</name>
<keyword evidence="7" id="KW-0805">Transcription regulation</keyword>
<evidence type="ECO:0000256" key="2">
    <source>
        <dbReference type="ARBA" id="ARBA00006068"/>
    </source>
</evidence>
<evidence type="ECO:0000256" key="6">
    <source>
        <dbReference type="ARBA" id="ARBA00022989"/>
    </source>
</evidence>
<evidence type="ECO:0000256" key="1">
    <source>
        <dbReference type="ARBA" id="ARBA00004401"/>
    </source>
</evidence>
<proteinExistence type="inferred from homology"/>
<comment type="similarity">
    <text evidence="2">Belongs to the LytR/CpsA/Psr (LCP) family.</text>
</comment>
<evidence type="ECO:0000256" key="9">
    <source>
        <dbReference type="ARBA" id="ARBA00023163"/>
    </source>
</evidence>
<evidence type="ECO:0000256" key="4">
    <source>
        <dbReference type="ARBA" id="ARBA00022692"/>
    </source>
</evidence>
<dbReference type="PANTHER" id="PTHR33392:SF8">
    <property type="entry name" value="REGULATORY PROTEIN MSRR"/>
    <property type="match status" value="1"/>
</dbReference>
<keyword evidence="3" id="KW-1003">Cell membrane</keyword>
<dbReference type="NCBIfam" id="TIGR00350">
    <property type="entry name" value="lytR_cpsA_psr"/>
    <property type="match status" value="1"/>
</dbReference>
<dbReference type="Pfam" id="PF03816">
    <property type="entry name" value="LytR_cpsA_psr"/>
    <property type="match status" value="1"/>
</dbReference>
<feature type="domain" description="Cell envelope-related transcriptional attenuator" evidence="13">
    <location>
        <begin position="86"/>
        <end position="229"/>
    </location>
</feature>
<dbReference type="Gene3D" id="3.40.630.190">
    <property type="entry name" value="LCP protein"/>
    <property type="match status" value="1"/>
</dbReference>